<dbReference type="Gene3D" id="3.60.15.10">
    <property type="entry name" value="Ribonuclease Z/Hydroxyacylglutathione hydrolase-like"/>
    <property type="match status" value="1"/>
</dbReference>
<dbReference type="PANTHER" id="PTHR11203:SF37">
    <property type="entry name" value="INTEGRATOR COMPLEX SUBUNIT 11"/>
    <property type="match status" value="1"/>
</dbReference>
<dbReference type="Pfam" id="PF07521">
    <property type="entry name" value="RMMBL"/>
    <property type="match status" value="1"/>
</dbReference>
<dbReference type="GO" id="GO:0004521">
    <property type="term" value="F:RNA endonuclease activity"/>
    <property type="evidence" value="ECO:0007669"/>
    <property type="project" value="TreeGrafter"/>
</dbReference>
<name>A0A7C5Q675_CALS0</name>
<protein>
    <recommendedName>
        <fullName evidence="1">Zn-dependent metallo-hydrolase RNA specificity domain-containing protein</fullName>
    </recommendedName>
</protein>
<evidence type="ECO:0000313" key="2">
    <source>
        <dbReference type="EMBL" id="HHK68007.1"/>
    </source>
</evidence>
<dbReference type="InterPro" id="IPR050698">
    <property type="entry name" value="MBL"/>
</dbReference>
<dbReference type="InterPro" id="IPR036866">
    <property type="entry name" value="RibonucZ/Hydroxyglut_hydro"/>
</dbReference>
<evidence type="ECO:0000259" key="1">
    <source>
        <dbReference type="Pfam" id="PF07521"/>
    </source>
</evidence>
<dbReference type="SUPFAM" id="SSF56281">
    <property type="entry name" value="Metallo-hydrolase/oxidoreductase"/>
    <property type="match status" value="1"/>
</dbReference>
<reference evidence="2" key="1">
    <citation type="journal article" date="2020" name="mSystems">
        <title>Genome- and Community-Level Interaction Insights into Carbon Utilization and Element Cycling Functions of Hydrothermarchaeota in Hydrothermal Sediment.</title>
        <authorList>
            <person name="Zhou Z."/>
            <person name="Liu Y."/>
            <person name="Xu W."/>
            <person name="Pan J."/>
            <person name="Luo Z.H."/>
            <person name="Li M."/>
        </authorList>
    </citation>
    <scope>NUCLEOTIDE SEQUENCE [LARGE SCALE GENOMIC DNA]</scope>
    <source>
        <strain evidence="2">SpSt-1056</strain>
    </source>
</reference>
<dbReference type="PANTHER" id="PTHR11203">
    <property type="entry name" value="CLEAVAGE AND POLYADENYLATION SPECIFICITY FACTOR FAMILY MEMBER"/>
    <property type="match status" value="1"/>
</dbReference>
<dbReference type="EMBL" id="DRWN01000022">
    <property type="protein sequence ID" value="HHK68007.1"/>
    <property type="molecule type" value="Genomic_DNA"/>
</dbReference>
<dbReference type="InterPro" id="IPR011108">
    <property type="entry name" value="RMMBL"/>
</dbReference>
<feature type="domain" description="Zn-dependent metallo-hydrolase RNA specificity" evidence="1">
    <location>
        <begin position="272"/>
        <end position="315"/>
    </location>
</feature>
<comment type="caution">
    <text evidence="2">The sequence shown here is derived from an EMBL/GenBank/DDBJ whole genome shotgun (WGS) entry which is preliminary data.</text>
</comment>
<gene>
    <name evidence="2" type="ORF">ENM11_02480</name>
</gene>
<sequence>MFRISLDGGVKAVYRGKHICFDAAYSDGAWPLRCISHAHSDHVDRLGEIITTRETADLMKHVWCMESWCRTVRYGERVILDDGLCLKAFNSGHVLGSAMFNIAGDGFDLTYTGDINTVETLTTQPAEVRKADTLVIESTYGHPEFVFPPRHQVYAMIVKWAVECLADEVIPAFKAYSIGKSQELIKLFNTYTTLPVVVGPTVAKASKIYVESGLKLDYLQTGEADGMRLLSSGGCVYIDSQMRRMTTHRRVKWAVATGWALRFSHEADAAFPLSSHADYRSLVEYVENAEPKKVYVFHGFSRSFANTLRRRGFDAVALG</sequence>
<accession>A0A7C5Q675</accession>
<proteinExistence type="predicted"/>
<organism evidence="2">
    <name type="scientific">Caldiarchaeum subterraneum</name>
    <dbReference type="NCBI Taxonomy" id="311458"/>
    <lineage>
        <taxon>Archaea</taxon>
        <taxon>Nitrososphaerota</taxon>
        <taxon>Candidatus Caldarchaeales</taxon>
        <taxon>Candidatus Caldarchaeaceae</taxon>
        <taxon>Candidatus Caldarchaeum</taxon>
    </lineage>
</organism>
<dbReference type="AlphaFoldDB" id="A0A7C5Q675"/>